<protein>
    <recommendedName>
        <fullName evidence="3">Sporulation-control protein</fullName>
    </recommendedName>
</protein>
<dbReference type="AlphaFoldDB" id="A0A8J3K273"/>
<organism evidence="1 2">
    <name type="scientific">Catellatospora chokoriensis</name>
    <dbReference type="NCBI Taxonomy" id="310353"/>
    <lineage>
        <taxon>Bacteria</taxon>
        <taxon>Bacillati</taxon>
        <taxon>Actinomycetota</taxon>
        <taxon>Actinomycetes</taxon>
        <taxon>Micromonosporales</taxon>
        <taxon>Micromonosporaceae</taxon>
        <taxon>Catellatospora</taxon>
    </lineage>
</organism>
<dbReference type="Pfam" id="PF07070">
    <property type="entry name" value="Spo0M"/>
    <property type="match status" value="1"/>
</dbReference>
<dbReference type="PANTHER" id="PTHR40053:SF1">
    <property type="entry name" value="SPORULATION-CONTROL PROTEIN SPO0M"/>
    <property type="match status" value="1"/>
</dbReference>
<dbReference type="PANTHER" id="PTHR40053">
    <property type="entry name" value="SPORULATION-CONTROL PROTEIN SPO0M"/>
    <property type="match status" value="1"/>
</dbReference>
<reference evidence="1 2" key="1">
    <citation type="submission" date="2021-01" db="EMBL/GenBank/DDBJ databases">
        <title>Whole genome shotgun sequence of Catellatospora chokoriensis NBRC 107358.</title>
        <authorList>
            <person name="Komaki H."/>
            <person name="Tamura T."/>
        </authorList>
    </citation>
    <scope>NUCLEOTIDE SEQUENCE [LARGE SCALE GENOMIC DNA]</scope>
    <source>
        <strain evidence="1 2">NBRC 107358</strain>
    </source>
</reference>
<dbReference type="RefSeq" id="WP_191839896.1">
    <property type="nucleotide sequence ID" value="NZ_BAAALB010000020.1"/>
</dbReference>
<evidence type="ECO:0000313" key="2">
    <source>
        <dbReference type="Proteomes" id="UP000619293"/>
    </source>
</evidence>
<dbReference type="InterPro" id="IPR009776">
    <property type="entry name" value="Spore_0_M"/>
</dbReference>
<name>A0A8J3K273_9ACTN</name>
<sequence>MVFKKMLAAFGVGGPSVDTVLATPVVQPGGTLSGTVHIRGGDHDALIEYVSVGLVTRVEVEGHDSEYDTTVEFHRVQLTGSFTLAAGAQQALPFSIEMPWETPVTRFYGTPLHGMTMGVRTELSVAKAVDKTDLDPVGVEPLPLQAAVMAAFARLGFHFTRADLERGRIHGVHQTLPFYQEIEFHPSQAYAGRMRQLELTFVTSPQGMDVILEFDKRGFLGSHDTFSRHHVGHGDADRTDWHTVVDGWIRAALDRHRSGHGGGYGHGGGHGFHGGHGGHQSHRGHGMGGVAAGAAAGFVGGMVAGEVAEEVFDMDMDMDMDFGFGDDE</sequence>
<accession>A0A8J3K273</accession>
<dbReference type="Proteomes" id="UP000619293">
    <property type="component" value="Unassembled WGS sequence"/>
</dbReference>
<dbReference type="EMBL" id="BONG01000007">
    <property type="protein sequence ID" value="GIF88114.1"/>
    <property type="molecule type" value="Genomic_DNA"/>
</dbReference>
<proteinExistence type="predicted"/>
<evidence type="ECO:0008006" key="3">
    <source>
        <dbReference type="Google" id="ProtNLM"/>
    </source>
</evidence>
<evidence type="ECO:0000313" key="1">
    <source>
        <dbReference type="EMBL" id="GIF88114.1"/>
    </source>
</evidence>
<gene>
    <name evidence="1" type="ORF">Cch02nite_15580</name>
</gene>
<comment type="caution">
    <text evidence="1">The sequence shown here is derived from an EMBL/GenBank/DDBJ whole genome shotgun (WGS) entry which is preliminary data.</text>
</comment>
<keyword evidence="2" id="KW-1185">Reference proteome</keyword>